<dbReference type="STRING" id="1115515.EV102420_08_02750"/>
<evidence type="ECO:0000313" key="2">
    <source>
        <dbReference type="Proteomes" id="UP000029462"/>
    </source>
</evidence>
<comment type="caution">
    <text evidence="1">The sequence shown here is derived from an EMBL/GenBank/DDBJ whole genome shotgun (WGS) entry which is preliminary data.</text>
</comment>
<protein>
    <submittedName>
        <fullName evidence="1">Uncharacterized protein</fullName>
    </submittedName>
</protein>
<dbReference type="Proteomes" id="UP000029462">
    <property type="component" value="Unassembled WGS sequence"/>
</dbReference>
<name>A0A090VRQ2_PSEVU</name>
<evidence type="ECO:0000313" key="1">
    <source>
        <dbReference type="EMBL" id="GAL57812.1"/>
    </source>
</evidence>
<sequence>MAVKKRKREVNKKLLVDSTTIGKADDASSFKTGDVQRFIHFSPARKAEANNRSVKNSVN</sequence>
<organism evidence="1 2">
    <name type="scientific">Pseudescherichia vulneris NBRC 102420</name>
    <dbReference type="NCBI Taxonomy" id="1115515"/>
    <lineage>
        <taxon>Bacteria</taxon>
        <taxon>Pseudomonadati</taxon>
        <taxon>Pseudomonadota</taxon>
        <taxon>Gammaproteobacteria</taxon>
        <taxon>Enterobacterales</taxon>
        <taxon>Enterobacteriaceae</taxon>
        <taxon>Pseudescherichia</taxon>
    </lineage>
</organism>
<reference evidence="1 2" key="1">
    <citation type="submission" date="2014-09" db="EMBL/GenBank/DDBJ databases">
        <title>Whole genome shotgun sequence of Escherichia vulneris NBRC 102420.</title>
        <authorList>
            <person name="Yoshida Y."/>
            <person name="Hosoyama A."/>
            <person name="Tsuchikane K."/>
            <person name="Ohji S."/>
            <person name="Ichikawa N."/>
            <person name="Kimura A."/>
            <person name="Yamazoe A."/>
            <person name="Ezaki T."/>
            <person name="Fujita N."/>
        </authorList>
    </citation>
    <scope>NUCLEOTIDE SEQUENCE [LARGE SCALE GENOMIC DNA]</scope>
    <source>
        <strain evidence="1 2">NBRC 102420</strain>
    </source>
</reference>
<accession>A0A090VRQ2</accession>
<keyword evidence="2" id="KW-1185">Reference proteome</keyword>
<gene>
    <name evidence="1" type="ORF">EV102420_08_02750</name>
</gene>
<dbReference type="AlphaFoldDB" id="A0A090VRQ2"/>
<proteinExistence type="predicted"/>
<dbReference type="EMBL" id="BBMZ01000008">
    <property type="protein sequence ID" value="GAL57812.1"/>
    <property type="molecule type" value="Genomic_DNA"/>
</dbReference>